<name>A0A8H4EUT8_GIGMA</name>
<dbReference type="AlphaFoldDB" id="A0A8H4EUT8"/>
<dbReference type="OrthoDB" id="2427059at2759"/>
<dbReference type="Proteomes" id="UP000439903">
    <property type="component" value="Unassembled WGS sequence"/>
</dbReference>
<protein>
    <recommendedName>
        <fullName evidence="1">Integrase catalytic domain-containing protein</fullName>
    </recommendedName>
</protein>
<evidence type="ECO:0000313" key="3">
    <source>
        <dbReference type="Proteomes" id="UP000439903"/>
    </source>
</evidence>
<dbReference type="SUPFAM" id="SSF53098">
    <property type="entry name" value="Ribonuclease H-like"/>
    <property type="match status" value="1"/>
</dbReference>
<sequence length="265" mass="30997">MYQIFRPPPKNIPYTSYSKITKPNSVHQCDLIEIPYDEDVDTGLLDNGPIFYYVLLVIDCATRYKDFVFLTSKSSEEVAKAFKSIYDNPDNPLNWARLLQCDEGREFMGSVTLIMDEHNVNIRRIKARFRHTSLAMVDRYARSFELRVFKNQYAIEFLLPTGERCRECERFARRIVDNMNDTTTRLIGMSPNEATKLERVYSKPSIKYNRPIGVDEPRLSKGTTIRFLLAPGEWENDPFERHRITDPIWSPSLHKIRRIGAINAY</sequence>
<dbReference type="GO" id="GO:0003676">
    <property type="term" value="F:nucleic acid binding"/>
    <property type="evidence" value="ECO:0007669"/>
    <property type="project" value="InterPro"/>
</dbReference>
<dbReference type="InterPro" id="IPR012337">
    <property type="entry name" value="RNaseH-like_sf"/>
</dbReference>
<evidence type="ECO:0000259" key="1">
    <source>
        <dbReference type="PROSITE" id="PS50994"/>
    </source>
</evidence>
<keyword evidence="3" id="KW-1185">Reference proteome</keyword>
<dbReference type="PROSITE" id="PS50994">
    <property type="entry name" value="INTEGRASE"/>
    <property type="match status" value="1"/>
</dbReference>
<organism evidence="2 3">
    <name type="scientific">Gigaspora margarita</name>
    <dbReference type="NCBI Taxonomy" id="4874"/>
    <lineage>
        <taxon>Eukaryota</taxon>
        <taxon>Fungi</taxon>
        <taxon>Fungi incertae sedis</taxon>
        <taxon>Mucoromycota</taxon>
        <taxon>Glomeromycotina</taxon>
        <taxon>Glomeromycetes</taxon>
        <taxon>Diversisporales</taxon>
        <taxon>Gigasporaceae</taxon>
        <taxon>Gigaspora</taxon>
    </lineage>
</organism>
<gene>
    <name evidence="2" type="ORF">F8M41_015035</name>
</gene>
<evidence type="ECO:0000313" key="2">
    <source>
        <dbReference type="EMBL" id="KAF0556677.1"/>
    </source>
</evidence>
<accession>A0A8H4EUT8</accession>
<feature type="domain" description="Integrase catalytic" evidence="1">
    <location>
        <begin position="19"/>
        <end position="199"/>
    </location>
</feature>
<dbReference type="InterPro" id="IPR036397">
    <property type="entry name" value="RNaseH_sf"/>
</dbReference>
<dbReference type="EMBL" id="WTPW01000032">
    <property type="protein sequence ID" value="KAF0556677.1"/>
    <property type="molecule type" value="Genomic_DNA"/>
</dbReference>
<dbReference type="Gene3D" id="3.30.420.10">
    <property type="entry name" value="Ribonuclease H-like superfamily/Ribonuclease H"/>
    <property type="match status" value="1"/>
</dbReference>
<proteinExistence type="predicted"/>
<dbReference type="GO" id="GO:0005634">
    <property type="term" value="C:nucleus"/>
    <property type="evidence" value="ECO:0007669"/>
    <property type="project" value="UniProtKB-ARBA"/>
</dbReference>
<reference evidence="2 3" key="1">
    <citation type="journal article" date="2019" name="Environ. Microbiol.">
        <title>At the nexus of three kingdoms: the genome of the mycorrhizal fungus Gigaspora margarita provides insights into plant, endobacterial and fungal interactions.</title>
        <authorList>
            <person name="Venice F."/>
            <person name="Ghignone S."/>
            <person name="Salvioli di Fossalunga A."/>
            <person name="Amselem J."/>
            <person name="Novero M."/>
            <person name="Xianan X."/>
            <person name="Sedzielewska Toro K."/>
            <person name="Morin E."/>
            <person name="Lipzen A."/>
            <person name="Grigoriev I.V."/>
            <person name="Henrissat B."/>
            <person name="Martin F.M."/>
            <person name="Bonfante P."/>
        </authorList>
    </citation>
    <scope>NUCLEOTIDE SEQUENCE [LARGE SCALE GENOMIC DNA]</scope>
    <source>
        <strain evidence="2 3">BEG34</strain>
    </source>
</reference>
<dbReference type="InterPro" id="IPR001584">
    <property type="entry name" value="Integrase_cat-core"/>
</dbReference>
<dbReference type="GO" id="GO:0015074">
    <property type="term" value="P:DNA integration"/>
    <property type="evidence" value="ECO:0007669"/>
    <property type="project" value="InterPro"/>
</dbReference>
<comment type="caution">
    <text evidence="2">The sequence shown here is derived from an EMBL/GenBank/DDBJ whole genome shotgun (WGS) entry which is preliminary data.</text>
</comment>